<protein>
    <recommendedName>
        <fullName evidence="2">M7GpppX diphosphatase</fullName>
    </recommendedName>
</protein>
<dbReference type="GO" id="GO:0000290">
    <property type="term" value="P:deadenylation-dependent decapping of nuclear-transcribed mRNA"/>
    <property type="evidence" value="ECO:0007669"/>
    <property type="project" value="InterPro"/>
</dbReference>
<evidence type="ECO:0008006" key="2">
    <source>
        <dbReference type="Google" id="ProtNLM"/>
    </source>
</evidence>
<feature type="non-terminal residue" evidence="1">
    <location>
        <position position="1"/>
    </location>
</feature>
<dbReference type="PANTHER" id="PTHR12978">
    <property type="entry name" value="HISTIDINE TRIAD HIT PROTEIN MEMBER"/>
    <property type="match status" value="1"/>
</dbReference>
<dbReference type="GO" id="GO:0000340">
    <property type="term" value="F:RNA 7-methylguanosine cap binding"/>
    <property type="evidence" value="ECO:0007669"/>
    <property type="project" value="TreeGrafter"/>
</dbReference>
<dbReference type="EMBL" id="MK072335">
    <property type="protein sequence ID" value="AYV82038.1"/>
    <property type="molecule type" value="Genomic_DNA"/>
</dbReference>
<name>A0A3G5A492_9VIRU</name>
<proteinExistence type="predicted"/>
<dbReference type="InterPro" id="IPR008594">
    <property type="entry name" value="DcpS/DCS2"/>
</dbReference>
<organism evidence="1">
    <name type="scientific">Homavirus sp</name>
    <dbReference type="NCBI Taxonomy" id="2487769"/>
    <lineage>
        <taxon>Viruses</taxon>
        <taxon>Varidnaviria</taxon>
        <taxon>Bamfordvirae</taxon>
        <taxon>Nucleocytoviricota</taxon>
        <taxon>Megaviricetes</taxon>
        <taxon>Imitervirales</taxon>
        <taxon>Mimiviridae</taxon>
        <taxon>Klosneuvirinae</taxon>
    </lineage>
</organism>
<reference evidence="1" key="1">
    <citation type="submission" date="2018-10" db="EMBL/GenBank/DDBJ databases">
        <title>Hidden diversity of soil giant viruses.</title>
        <authorList>
            <person name="Schulz F."/>
            <person name="Alteio L."/>
            <person name="Goudeau D."/>
            <person name="Ryan E.M."/>
            <person name="Malmstrom R.R."/>
            <person name="Blanchard J."/>
            <person name="Woyke T."/>
        </authorList>
    </citation>
    <scope>NUCLEOTIDE SEQUENCE</scope>
    <source>
        <strain evidence="1">HOV1</strain>
    </source>
</reference>
<dbReference type="InterPro" id="IPR036265">
    <property type="entry name" value="HIT-like_sf"/>
</dbReference>
<dbReference type="SUPFAM" id="SSF54197">
    <property type="entry name" value="HIT-like"/>
    <property type="match status" value="1"/>
</dbReference>
<dbReference type="GO" id="GO:0016787">
    <property type="term" value="F:hydrolase activity"/>
    <property type="evidence" value="ECO:0007669"/>
    <property type="project" value="InterPro"/>
</dbReference>
<dbReference type="PANTHER" id="PTHR12978:SF0">
    <property type="entry name" value="M7GPPPX DIPHOSPHATASE"/>
    <property type="match status" value="1"/>
</dbReference>
<dbReference type="Pfam" id="PF11969">
    <property type="entry name" value="DcpS_C"/>
    <property type="match status" value="1"/>
</dbReference>
<accession>A0A3G5A492</accession>
<dbReference type="Gene3D" id="3.30.428.10">
    <property type="entry name" value="HIT-like"/>
    <property type="match status" value="1"/>
</dbReference>
<gene>
    <name evidence="1" type="ORF">Homavirus4_1</name>
</gene>
<sequence>YPVIVHQSLTWMYNILDGVSEQDNILFQNEYFVLLPDIKWDGKNMDGVYCLAIVKDRSIRSIRDLNDTHITMLENVYEYGMQTIKTVYNVESSKLRAYFHYHPTYWHLHIHFNLIKNKMKGCIIDIAHSLLSVINNIKIARNYYQIVDLEIIKHCN</sequence>
<evidence type="ECO:0000313" key="1">
    <source>
        <dbReference type="EMBL" id="AYV82038.1"/>
    </source>
</evidence>